<organism evidence="2 3">
    <name type="scientific">Legionella israelensis</name>
    <dbReference type="NCBI Taxonomy" id="454"/>
    <lineage>
        <taxon>Bacteria</taxon>
        <taxon>Pseudomonadati</taxon>
        <taxon>Pseudomonadota</taxon>
        <taxon>Gammaproteobacteria</taxon>
        <taxon>Legionellales</taxon>
        <taxon>Legionellaceae</taxon>
        <taxon>Legionella</taxon>
    </lineage>
</organism>
<dbReference type="SUPFAM" id="SSF101801">
    <property type="entry name" value="Surface presentation of antigens (SPOA)"/>
    <property type="match status" value="1"/>
</dbReference>
<evidence type="ECO:0000259" key="1">
    <source>
        <dbReference type="Pfam" id="PF01052"/>
    </source>
</evidence>
<dbReference type="Pfam" id="PF01052">
    <property type="entry name" value="FliMN_C"/>
    <property type="match status" value="1"/>
</dbReference>
<comment type="caution">
    <text evidence="2">The sequence shown here is derived from an EMBL/GenBank/DDBJ whole genome shotgun (WGS) entry which is preliminary data.</text>
</comment>
<sequence length="235" mass="26811">MNPYRLITSEELSYLSMNIKQNIQCWNDSYALLPAQVEFSRTWPKNELYSYAFIKDDELCLAVATESFIPMISGALFDARETEFQKTSECFSLKLIQHITGYEVKSARIPANIPASWQYHGHCTLALKLSCLDLESILLLNPEWVYQQLPKGKSSDKVLWKINEALSEELLEGVVLLSNCVLPLKKLKSLKPGDLLLTDHKKEQPLRLILKKQPIAEAFLGQKQGKKSIKIRSIL</sequence>
<keyword evidence="3" id="KW-1185">Reference proteome</keyword>
<evidence type="ECO:0000313" key="2">
    <source>
        <dbReference type="EMBL" id="KTD26824.1"/>
    </source>
</evidence>
<reference evidence="2 3" key="1">
    <citation type="submission" date="2015-11" db="EMBL/GenBank/DDBJ databases">
        <title>Genomic analysis of 38 Legionella species identifies large and diverse effector repertoires.</title>
        <authorList>
            <person name="Burstein D."/>
            <person name="Amaro F."/>
            <person name="Zusman T."/>
            <person name="Lifshitz Z."/>
            <person name="Cohen O."/>
            <person name="Gilbert J.A."/>
            <person name="Pupko T."/>
            <person name="Shuman H.A."/>
            <person name="Segal G."/>
        </authorList>
    </citation>
    <scope>NUCLEOTIDE SEQUENCE [LARGE SCALE GENOMIC DNA]</scope>
    <source>
        <strain evidence="2 3">Bercovier 4</strain>
    </source>
</reference>
<dbReference type="InterPro" id="IPR036429">
    <property type="entry name" value="SpoA-like_sf"/>
</dbReference>
<gene>
    <name evidence="2" type="ORF">Lisr_1035</name>
</gene>
<dbReference type="InterPro" id="IPR001543">
    <property type="entry name" value="FliN-like_C"/>
</dbReference>
<proteinExistence type="predicted"/>
<dbReference type="EMBL" id="LNYH01000052">
    <property type="protein sequence ID" value="KTD26824.1"/>
    <property type="molecule type" value="Genomic_DNA"/>
</dbReference>
<dbReference type="STRING" id="454.Lisr_1035"/>
<dbReference type="RefSeq" id="WP_058501396.1">
    <property type="nucleotide sequence ID" value="NZ_CAAAJA010000080.1"/>
</dbReference>
<dbReference type="Gene3D" id="2.30.330.10">
    <property type="entry name" value="SpoA-like"/>
    <property type="match status" value="1"/>
</dbReference>
<name>A0A0W0W3A8_9GAMM</name>
<feature type="domain" description="Flagellar motor switch protein FliN-like C-terminal" evidence="1">
    <location>
        <begin position="175"/>
        <end position="234"/>
    </location>
</feature>
<dbReference type="Proteomes" id="UP000054761">
    <property type="component" value="Unassembled WGS sequence"/>
</dbReference>
<dbReference type="AlphaFoldDB" id="A0A0W0W3A8"/>
<dbReference type="OrthoDB" id="5653393at2"/>
<accession>A0A0W0W3A8</accession>
<protein>
    <submittedName>
        <fullName evidence="2">Surface presentation of antigens (SPOA)</fullName>
    </submittedName>
</protein>
<dbReference type="PATRIC" id="fig|454.4.peg.1115"/>
<evidence type="ECO:0000313" key="3">
    <source>
        <dbReference type="Proteomes" id="UP000054761"/>
    </source>
</evidence>